<keyword evidence="4" id="KW-1185">Reference proteome</keyword>
<dbReference type="InterPro" id="IPR032466">
    <property type="entry name" value="Metal_Hydrolase"/>
</dbReference>
<gene>
    <name evidence="3" type="ORF">RM519_06900</name>
</gene>
<dbReference type="RefSeq" id="WP_311592931.1">
    <property type="nucleotide sequence ID" value="NZ_JAVRHV010000002.1"/>
</dbReference>
<dbReference type="Proteomes" id="UP001252186">
    <property type="component" value="Unassembled WGS sequence"/>
</dbReference>
<dbReference type="PANTHER" id="PTHR43569:SF2">
    <property type="entry name" value="AMIDOHYDROLASE-RELATED DOMAIN-CONTAINING PROTEIN"/>
    <property type="match status" value="1"/>
</dbReference>
<dbReference type="Gene3D" id="3.20.20.140">
    <property type="entry name" value="Metal-dependent hydrolases"/>
    <property type="match status" value="1"/>
</dbReference>
<evidence type="ECO:0000313" key="4">
    <source>
        <dbReference type="Proteomes" id="UP001252186"/>
    </source>
</evidence>
<name>A0ABU2Y436_9FLAO</name>
<dbReference type="SUPFAM" id="SSF51556">
    <property type="entry name" value="Metallo-dependent hydrolases"/>
    <property type="match status" value="1"/>
</dbReference>
<sequence>MVIDSHQHFWKYNIESHAWINDEMKVIRQDFLPSDLKEVYLKHNIDGCVAVQADQTTEETDFLVSLAEENNFIKGVVGWVDLKSGILEKDLEKYSTDSLVKGFRHIVQGETDPEFLLRSDFLRGISKLEKYGYTYDILILPHQLKTTLEFVKRFPNQKFVIDHIAKPYIKDGLFNEWATLMKEIGKHENVYCKISGMITEAHYKLWTPAQIKPYMDLTLTAFGPDRIMFGSDWPVCLVAGNYEKVKSLATNFIAQLSSNEQENFMGANAIKFYNLT</sequence>
<accession>A0ABU2Y436</accession>
<comment type="caution">
    <text evidence="3">The sequence shown here is derived from an EMBL/GenBank/DDBJ whole genome shotgun (WGS) entry which is preliminary data.</text>
</comment>
<organism evidence="3 4">
    <name type="scientific">Urechidicola vernalis</name>
    <dbReference type="NCBI Taxonomy" id="3075600"/>
    <lineage>
        <taxon>Bacteria</taxon>
        <taxon>Pseudomonadati</taxon>
        <taxon>Bacteroidota</taxon>
        <taxon>Flavobacteriia</taxon>
        <taxon>Flavobacteriales</taxon>
        <taxon>Flavobacteriaceae</taxon>
        <taxon>Urechidicola</taxon>
    </lineage>
</organism>
<protein>
    <submittedName>
        <fullName evidence="3">Amidohydrolase family protein</fullName>
    </submittedName>
</protein>
<dbReference type="InterPro" id="IPR006680">
    <property type="entry name" value="Amidohydro-rel"/>
</dbReference>
<evidence type="ECO:0000259" key="2">
    <source>
        <dbReference type="Pfam" id="PF04909"/>
    </source>
</evidence>
<dbReference type="PANTHER" id="PTHR43569">
    <property type="entry name" value="AMIDOHYDROLASE"/>
    <property type="match status" value="1"/>
</dbReference>
<dbReference type="Pfam" id="PF04909">
    <property type="entry name" value="Amidohydro_2"/>
    <property type="match status" value="1"/>
</dbReference>
<dbReference type="InterPro" id="IPR052350">
    <property type="entry name" value="Metallo-dep_Lactonases"/>
</dbReference>
<dbReference type="EMBL" id="JAVRHV010000002">
    <property type="protein sequence ID" value="MDT0552967.1"/>
    <property type="molecule type" value="Genomic_DNA"/>
</dbReference>
<evidence type="ECO:0000313" key="3">
    <source>
        <dbReference type="EMBL" id="MDT0552967.1"/>
    </source>
</evidence>
<comment type="similarity">
    <text evidence="1">Belongs to the metallo-dependent hydrolases superfamily.</text>
</comment>
<proteinExistence type="inferred from homology"/>
<reference evidence="3 4" key="1">
    <citation type="submission" date="2023-09" db="EMBL/GenBank/DDBJ databases">
        <authorList>
            <person name="Rey-Velasco X."/>
        </authorList>
    </citation>
    <scope>NUCLEOTIDE SEQUENCE [LARGE SCALE GENOMIC DNA]</scope>
    <source>
        <strain evidence="3 4">P050</strain>
    </source>
</reference>
<feature type="domain" description="Amidohydrolase-related" evidence="2">
    <location>
        <begin position="3"/>
        <end position="275"/>
    </location>
</feature>
<evidence type="ECO:0000256" key="1">
    <source>
        <dbReference type="ARBA" id="ARBA00038310"/>
    </source>
</evidence>